<dbReference type="Gene3D" id="1.20.1110.10">
    <property type="entry name" value="Calcium-transporting ATPase, transmembrane domain"/>
    <property type="match status" value="1"/>
</dbReference>
<dbReference type="AlphaFoldDB" id="A0A7G9WK09"/>
<evidence type="ECO:0000313" key="3">
    <source>
        <dbReference type="EMBL" id="QNO19021.1"/>
    </source>
</evidence>
<feature type="transmembrane region" description="Helical" evidence="1">
    <location>
        <begin position="50"/>
        <end position="66"/>
    </location>
</feature>
<dbReference type="Pfam" id="PF00690">
    <property type="entry name" value="Cation_ATPase_N"/>
    <property type="match status" value="1"/>
</dbReference>
<protein>
    <recommendedName>
        <fullName evidence="2">Cation-transporting P-type ATPase N-terminal domain-containing protein</fullName>
    </recommendedName>
</protein>
<dbReference type="SUPFAM" id="SSF81665">
    <property type="entry name" value="Calcium ATPase, transmembrane domain M"/>
    <property type="match status" value="1"/>
</dbReference>
<dbReference type="InterPro" id="IPR004014">
    <property type="entry name" value="ATPase_P-typ_cation-transptr_N"/>
</dbReference>
<proteinExistence type="predicted"/>
<keyword evidence="1" id="KW-0812">Transmembrane</keyword>
<organism evidence="3 4">
    <name type="scientific">Caproicibacterium amylolyticum</name>
    <dbReference type="NCBI Taxonomy" id="2766537"/>
    <lineage>
        <taxon>Bacteria</taxon>
        <taxon>Bacillati</taxon>
        <taxon>Bacillota</taxon>
        <taxon>Clostridia</taxon>
        <taxon>Eubacteriales</taxon>
        <taxon>Oscillospiraceae</taxon>
        <taxon>Caproicibacterium</taxon>
    </lineage>
</organism>
<dbReference type="EMBL" id="CP060696">
    <property type="protein sequence ID" value="QNO19021.1"/>
    <property type="molecule type" value="Genomic_DNA"/>
</dbReference>
<gene>
    <name evidence="3" type="ORF">H6X83_05210</name>
</gene>
<dbReference type="InterPro" id="IPR023298">
    <property type="entry name" value="ATPase_P-typ_TM_dom_sf"/>
</dbReference>
<sequence>MQEKYGKNQLTPQKKQSFILKALHTICEPMFLLLLIAATIYFFLGEPRDGAIMLFVLICVFTYFDLSDHTFTARITESILSGVTLAMAMIPEEFPVILMVFLSMGA</sequence>
<keyword evidence="4" id="KW-1185">Reference proteome</keyword>
<evidence type="ECO:0000313" key="4">
    <source>
        <dbReference type="Proteomes" id="UP000516046"/>
    </source>
</evidence>
<accession>A0A7G9WK09</accession>
<dbReference type="KEGG" id="caml:H6X83_05210"/>
<evidence type="ECO:0000256" key="1">
    <source>
        <dbReference type="SAM" id="Phobius"/>
    </source>
</evidence>
<evidence type="ECO:0000259" key="2">
    <source>
        <dbReference type="Pfam" id="PF00690"/>
    </source>
</evidence>
<keyword evidence="1" id="KW-0472">Membrane</keyword>
<feature type="transmembrane region" description="Helical" evidence="1">
    <location>
        <begin position="78"/>
        <end position="102"/>
    </location>
</feature>
<feature type="transmembrane region" description="Helical" evidence="1">
    <location>
        <begin position="21"/>
        <end position="44"/>
    </location>
</feature>
<reference evidence="3 4" key="1">
    <citation type="submission" date="2020-08" db="EMBL/GenBank/DDBJ databases">
        <authorList>
            <person name="Ren C."/>
            <person name="Gu Y."/>
            <person name="Xu Y."/>
        </authorList>
    </citation>
    <scope>NUCLEOTIDE SEQUENCE [LARGE SCALE GENOMIC DNA]</scope>
    <source>
        <strain evidence="3 4">LBM18003</strain>
    </source>
</reference>
<feature type="domain" description="Cation-transporting P-type ATPase N-terminal" evidence="2">
    <location>
        <begin position="2"/>
        <end position="40"/>
    </location>
</feature>
<keyword evidence="1" id="KW-1133">Transmembrane helix</keyword>
<dbReference type="Proteomes" id="UP000516046">
    <property type="component" value="Chromosome"/>
</dbReference>
<name>A0A7G9WK09_9FIRM</name>